<dbReference type="PANTHER" id="PTHR20854">
    <property type="entry name" value="INOSITOL MONOPHOSPHATASE"/>
    <property type="match status" value="1"/>
</dbReference>
<evidence type="ECO:0000313" key="5">
    <source>
        <dbReference type="EMBL" id="KKP45003.1"/>
    </source>
</evidence>
<dbReference type="PANTHER" id="PTHR20854:SF4">
    <property type="entry name" value="INOSITOL-1-MONOPHOSPHATASE-RELATED"/>
    <property type="match status" value="1"/>
</dbReference>
<comment type="caution">
    <text evidence="5">The sequence shown here is derived from an EMBL/GenBank/DDBJ whole genome shotgun (WGS) entry which is preliminary data.</text>
</comment>
<feature type="binding site" evidence="4">
    <location>
        <position position="70"/>
    </location>
    <ligand>
        <name>Mg(2+)</name>
        <dbReference type="ChEBI" id="CHEBI:18420"/>
        <label>1</label>
        <note>catalytic</note>
    </ligand>
</feature>
<dbReference type="InterPro" id="IPR000760">
    <property type="entry name" value="Inositol_monophosphatase-like"/>
</dbReference>
<reference evidence="5 6" key="1">
    <citation type="journal article" date="2015" name="Nature">
        <title>rRNA introns, odd ribosomes, and small enigmatic genomes across a large radiation of phyla.</title>
        <authorList>
            <person name="Brown C.T."/>
            <person name="Hug L.A."/>
            <person name="Thomas B.C."/>
            <person name="Sharon I."/>
            <person name="Castelle C.J."/>
            <person name="Singh A."/>
            <person name="Wilkins M.J."/>
            <person name="Williams K.H."/>
            <person name="Banfield J.F."/>
        </authorList>
    </citation>
    <scope>NUCLEOTIDE SEQUENCE [LARGE SCALE GENOMIC DNA]</scope>
</reference>
<dbReference type="GO" id="GO:0046872">
    <property type="term" value="F:metal ion binding"/>
    <property type="evidence" value="ECO:0007669"/>
    <property type="project" value="UniProtKB-KW"/>
</dbReference>
<dbReference type="EMBL" id="LBOW01000004">
    <property type="protein sequence ID" value="KKP45003.1"/>
    <property type="molecule type" value="Genomic_DNA"/>
</dbReference>
<dbReference type="STRING" id="1618566.UR35_C0004G0035"/>
<feature type="binding site" evidence="4">
    <location>
        <position position="218"/>
    </location>
    <ligand>
        <name>Mg(2+)</name>
        <dbReference type="ChEBI" id="CHEBI:18420"/>
        <label>1</label>
        <note>catalytic</note>
    </ligand>
</feature>
<keyword evidence="2" id="KW-0378">Hydrolase</keyword>
<comment type="cofactor">
    <cofactor evidence="4">
        <name>Mg(2+)</name>
        <dbReference type="ChEBI" id="CHEBI:18420"/>
    </cofactor>
</comment>
<dbReference type="GO" id="GO:0007165">
    <property type="term" value="P:signal transduction"/>
    <property type="evidence" value="ECO:0007669"/>
    <property type="project" value="TreeGrafter"/>
</dbReference>
<dbReference type="PRINTS" id="PR00377">
    <property type="entry name" value="IMPHPHTASES"/>
</dbReference>
<feature type="binding site" evidence="4">
    <location>
        <position position="89"/>
    </location>
    <ligand>
        <name>Mg(2+)</name>
        <dbReference type="ChEBI" id="CHEBI:18420"/>
        <label>1</label>
        <note>catalytic</note>
    </ligand>
</feature>
<name>A0A0F9ZL84_9BACT</name>
<evidence type="ECO:0000256" key="2">
    <source>
        <dbReference type="ARBA" id="ARBA00022801"/>
    </source>
</evidence>
<evidence type="ECO:0000256" key="4">
    <source>
        <dbReference type="PIRSR" id="PIRSR600760-2"/>
    </source>
</evidence>
<dbReference type="GO" id="GO:0008934">
    <property type="term" value="F:inositol monophosphate 1-phosphatase activity"/>
    <property type="evidence" value="ECO:0007669"/>
    <property type="project" value="TreeGrafter"/>
</dbReference>
<evidence type="ECO:0000256" key="3">
    <source>
        <dbReference type="ARBA" id="ARBA00022842"/>
    </source>
</evidence>
<dbReference type="PATRIC" id="fig|1618566.3.peg.470"/>
<keyword evidence="1 4" id="KW-0479">Metal-binding</keyword>
<accession>A0A0F9ZL84</accession>
<dbReference type="PROSITE" id="PS00629">
    <property type="entry name" value="IMP_1"/>
    <property type="match status" value="1"/>
</dbReference>
<feature type="binding site" evidence="4">
    <location>
        <position position="88"/>
    </location>
    <ligand>
        <name>Mg(2+)</name>
        <dbReference type="ChEBI" id="CHEBI:18420"/>
        <label>1</label>
        <note>catalytic</note>
    </ligand>
</feature>
<gene>
    <name evidence="5" type="ORF">UR35_C0004G0035</name>
</gene>
<dbReference type="GO" id="GO:0006020">
    <property type="term" value="P:inositol metabolic process"/>
    <property type="evidence" value="ECO:0007669"/>
    <property type="project" value="TreeGrafter"/>
</dbReference>
<organism evidence="5 6">
    <name type="scientific">Candidatus Woesebacteria bacterium GW2011_GWB1_33_22</name>
    <dbReference type="NCBI Taxonomy" id="1618566"/>
    <lineage>
        <taxon>Bacteria</taxon>
        <taxon>Candidatus Woeseibacteriota</taxon>
    </lineage>
</organism>
<dbReference type="Proteomes" id="UP000034778">
    <property type="component" value="Unassembled WGS sequence"/>
</dbReference>
<evidence type="ECO:0000313" key="6">
    <source>
        <dbReference type="Proteomes" id="UP000034778"/>
    </source>
</evidence>
<evidence type="ECO:0000256" key="1">
    <source>
        <dbReference type="ARBA" id="ARBA00022723"/>
    </source>
</evidence>
<sequence>MRSNNIEELKIFLENLALKAGKIILKHKDNFQVINQKDIQDIATTADFASEKYLVDTILTKYPNHGIVSEEQGETNPDAEFKWIIDPLDGTKEFVRDIPQWNVSIALQQNRKTICSAIFRPFENVLYSSALSLGSFKNGKQIEVSKITKLTEAFVYCYIPSFKRNQDKYDWSFNKLKEIGKYVYRLRSLADENSALCWLAQGGCEAYINLSNPPKDHDILPGLMVAKEAGAYNAINQIPLVVANNKTIYNEIIKLL</sequence>
<dbReference type="SUPFAM" id="SSF56655">
    <property type="entry name" value="Carbohydrate phosphatase"/>
    <property type="match status" value="1"/>
</dbReference>
<dbReference type="Pfam" id="PF00459">
    <property type="entry name" value="Inositol_P"/>
    <property type="match status" value="1"/>
</dbReference>
<dbReference type="Gene3D" id="3.30.540.10">
    <property type="entry name" value="Fructose-1,6-Bisphosphatase, subunit A, domain 1"/>
    <property type="match status" value="1"/>
</dbReference>
<keyword evidence="3 4" id="KW-0460">Magnesium</keyword>
<feature type="binding site" evidence="4">
    <location>
        <position position="86"/>
    </location>
    <ligand>
        <name>Mg(2+)</name>
        <dbReference type="ChEBI" id="CHEBI:18420"/>
        <label>1</label>
        <note>catalytic</note>
    </ligand>
</feature>
<protein>
    <submittedName>
        <fullName evidence="5">Inositol-1-monophosphatase</fullName>
    </submittedName>
</protein>
<dbReference type="AlphaFoldDB" id="A0A0F9ZL84"/>
<dbReference type="InterPro" id="IPR020583">
    <property type="entry name" value="Inositol_monoP_metal-BS"/>
</dbReference>
<dbReference type="Gene3D" id="3.40.190.80">
    <property type="match status" value="1"/>
</dbReference>
<proteinExistence type="predicted"/>